<keyword evidence="6" id="KW-0808">Transferase</keyword>
<evidence type="ECO:0000256" key="3">
    <source>
        <dbReference type="ARBA" id="ARBA00012438"/>
    </source>
</evidence>
<evidence type="ECO:0000256" key="11">
    <source>
        <dbReference type="SAM" id="Phobius"/>
    </source>
</evidence>
<dbReference type="InterPro" id="IPR036097">
    <property type="entry name" value="HisK_dim/P_sf"/>
</dbReference>
<name>A0ABR9P6A2_9ACTN</name>
<organism evidence="13 14">
    <name type="scientific">Nocardiopsis coralli</name>
    <dbReference type="NCBI Taxonomy" id="2772213"/>
    <lineage>
        <taxon>Bacteria</taxon>
        <taxon>Bacillati</taxon>
        <taxon>Actinomycetota</taxon>
        <taxon>Actinomycetes</taxon>
        <taxon>Streptosporangiales</taxon>
        <taxon>Nocardiopsidaceae</taxon>
        <taxon>Nocardiopsis</taxon>
    </lineage>
</organism>
<reference evidence="13 14" key="1">
    <citation type="submission" date="2020-09" db="EMBL/GenBank/DDBJ databases">
        <title>Diversity and distribution of actinomycetes associated with coral in the coast of Hainan.</title>
        <authorList>
            <person name="Li F."/>
        </authorList>
    </citation>
    <scope>NUCLEOTIDE SEQUENCE [LARGE SCALE GENOMIC DNA]</scope>
    <source>
        <strain evidence="13 14">HNM0947</strain>
    </source>
</reference>
<evidence type="ECO:0000259" key="12">
    <source>
        <dbReference type="PROSITE" id="PS50109"/>
    </source>
</evidence>
<dbReference type="PANTHER" id="PTHR44936">
    <property type="entry name" value="SENSOR PROTEIN CREC"/>
    <property type="match status" value="1"/>
</dbReference>
<dbReference type="PROSITE" id="PS50109">
    <property type="entry name" value="HIS_KIN"/>
    <property type="match status" value="1"/>
</dbReference>
<dbReference type="InterPro" id="IPR003661">
    <property type="entry name" value="HisK_dim/P_dom"/>
</dbReference>
<proteinExistence type="predicted"/>
<evidence type="ECO:0000256" key="6">
    <source>
        <dbReference type="ARBA" id="ARBA00022679"/>
    </source>
</evidence>
<keyword evidence="11" id="KW-0812">Transmembrane</keyword>
<dbReference type="SMART" id="SM00387">
    <property type="entry name" value="HATPase_c"/>
    <property type="match status" value="1"/>
</dbReference>
<dbReference type="RefSeq" id="WP_193121959.1">
    <property type="nucleotide sequence ID" value="NZ_JADBGI010000008.1"/>
</dbReference>
<keyword evidence="14" id="KW-1185">Reference proteome</keyword>
<evidence type="ECO:0000313" key="13">
    <source>
        <dbReference type="EMBL" id="MBE2999341.1"/>
    </source>
</evidence>
<evidence type="ECO:0000256" key="2">
    <source>
        <dbReference type="ARBA" id="ARBA00004651"/>
    </source>
</evidence>
<evidence type="ECO:0000256" key="7">
    <source>
        <dbReference type="ARBA" id="ARBA00022777"/>
    </source>
</evidence>
<dbReference type="SUPFAM" id="SSF47384">
    <property type="entry name" value="Homodimeric domain of signal transducing histidine kinase"/>
    <property type="match status" value="1"/>
</dbReference>
<gene>
    <name evidence="13" type="ORF">IDM40_11575</name>
</gene>
<evidence type="ECO:0000256" key="1">
    <source>
        <dbReference type="ARBA" id="ARBA00000085"/>
    </source>
</evidence>
<dbReference type="PRINTS" id="PR00344">
    <property type="entry name" value="BCTRLSENSOR"/>
</dbReference>
<evidence type="ECO:0000256" key="4">
    <source>
        <dbReference type="ARBA" id="ARBA00022475"/>
    </source>
</evidence>
<dbReference type="Proteomes" id="UP000806528">
    <property type="component" value="Unassembled WGS sequence"/>
</dbReference>
<dbReference type="CDD" id="cd00082">
    <property type="entry name" value="HisKA"/>
    <property type="match status" value="1"/>
</dbReference>
<dbReference type="GO" id="GO:0016301">
    <property type="term" value="F:kinase activity"/>
    <property type="evidence" value="ECO:0007669"/>
    <property type="project" value="UniProtKB-KW"/>
</dbReference>
<evidence type="ECO:0000256" key="5">
    <source>
        <dbReference type="ARBA" id="ARBA00022553"/>
    </source>
</evidence>
<keyword evidence="11" id="KW-1133">Transmembrane helix</keyword>
<comment type="subcellular location">
    <subcellularLocation>
        <location evidence="2">Cell membrane</location>
        <topology evidence="2">Multi-pass membrane protein</topology>
    </subcellularLocation>
</comment>
<dbReference type="InterPro" id="IPR036890">
    <property type="entry name" value="HATPase_C_sf"/>
</dbReference>
<feature type="domain" description="Histidine kinase" evidence="12">
    <location>
        <begin position="216"/>
        <end position="418"/>
    </location>
</feature>
<dbReference type="EMBL" id="JADBGI010000008">
    <property type="protein sequence ID" value="MBE2999341.1"/>
    <property type="molecule type" value="Genomic_DNA"/>
</dbReference>
<dbReference type="InterPro" id="IPR004358">
    <property type="entry name" value="Sig_transdc_His_kin-like_C"/>
</dbReference>
<dbReference type="SUPFAM" id="SSF55874">
    <property type="entry name" value="ATPase domain of HSP90 chaperone/DNA topoisomerase II/histidine kinase"/>
    <property type="match status" value="1"/>
</dbReference>
<accession>A0ABR9P6A2</accession>
<protein>
    <recommendedName>
        <fullName evidence="3">histidine kinase</fullName>
        <ecNumber evidence="3">2.7.13.3</ecNumber>
    </recommendedName>
</protein>
<feature type="transmembrane region" description="Helical" evidence="11">
    <location>
        <begin position="132"/>
        <end position="153"/>
    </location>
</feature>
<feature type="region of interest" description="Disordered" evidence="10">
    <location>
        <begin position="77"/>
        <end position="109"/>
    </location>
</feature>
<dbReference type="SMART" id="SM00388">
    <property type="entry name" value="HisKA"/>
    <property type="match status" value="1"/>
</dbReference>
<evidence type="ECO:0000256" key="8">
    <source>
        <dbReference type="ARBA" id="ARBA00023012"/>
    </source>
</evidence>
<dbReference type="Gene3D" id="3.30.565.10">
    <property type="entry name" value="Histidine kinase-like ATPase, C-terminal domain"/>
    <property type="match status" value="1"/>
</dbReference>
<dbReference type="Pfam" id="PF00512">
    <property type="entry name" value="HisKA"/>
    <property type="match status" value="1"/>
</dbReference>
<keyword evidence="7 13" id="KW-0418">Kinase</keyword>
<dbReference type="EC" id="2.7.13.3" evidence="3"/>
<sequence>MRRRMVFSTLVVTVIAVMLLGLPLGALTYQLIHEEAARQLQGEAELIGAESDTMLELQDEIDTARFDQDYPRRHIRVTPAAGSEPVTAGDPALDPDAPESPNTLLGTTTTGRDTHVEVWAAADDYQNSVIRAWLGIASLSLLAIGVAVGLSMFQARRLTLPLMDLAATAERLGSGVATPWGHRYGIPEADRVAEVLDRSAERIAGLIATERHFATDASHQLRTPLTALTMRLEEIIQVADDPQLVREEGEAALTQTERLVETVESLLGRARKSQNPEVEPVELDPVFNNLQAEWAPVFQQERRRLLVVGDSGLTAMTVPADLAQILATLVENAYKHGAGTVTLRRIDTGHSVRIEVSDEGEGVPDHLSGRIFDREVSGGDGTGLGLALARHIAESEGARIELVQTHPATFALFLPAGAGGLSKMTGPV</sequence>
<dbReference type="PANTHER" id="PTHR44936:SF9">
    <property type="entry name" value="SENSOR PROTEIN CREC"/>
    <property type="match status" value="1"/>
</dbReference>
<evidence type="ECO:0000313" key="14">
    <source>
        <dbReference type="Proteomes" id="UP000806528"/>
    </source>
</evidence>
<evidence type="ECO:0000256" key="10">
    <source>
        <dbReference type="SAM" id="MobiDB-lite"/>
    </source>
</evidence>
<dbReference type="InterPro" id="IPR050980">
    <property type="entry name" value="2C_sensor_his_kinase"/>
</dbReference>
<dbReference type="Pfam" id="PF02518">
    <property type="entry name" value="HATPase_c"/>
    <property type="match status" value="1"/>
</dbReference>
<keyword evidence="11" id="KW-0472">Membrane</keyword>
<comment type="caution">
    <text evidence="13">The sequence shown here is derived from an EMBL/GenBank/DDBJ whole genome shotgun (WGS) entry which is preliminary data.</text>
</comment>
<dbReference type="Gene3D" id="1.10.287.130">
    <property type="match status" value="1"/>
</dbReference>
<keyword evidence="8" id="KW-0902">Two-component regulatory system</keyword>
<dbReference type="InterPro" id="IPR003594">
    <property type="entry name" value="HATPase_dom"/>
</dbReference>
<keyword evidence="9" id="KW-0843">Virulence</keyword>
<keyword evidence="4" id="KW-1003">Cell membrane</keyword>
<dbReference type="InterPro" id="IPR005467">
    <property type="entry name" value="His_kinase_dom"/>
</dbReference>
<evidence type="ECO:0000256" key="9">
    <source>
        <dbReference type="ARBA" id="ARBA00023026"/>
    </source>
</evidence>
<keyword evidence="5" id="KW-0597">Phosphoprotein</keyword>
<comment type="catalytic activity">
    <reaction evidence="1">
        <text>ATP + protein L-histidine = ADP + protein N-phospho-L-histidine.</text>
        <dbReference type="EC" id="2.7.13.3"/>
    </reaction>
</comment>